<protein>
    <recommendedName>
        <fullName evidence="6">Amino acid ABC transporter permease</fullName>
    </recommendedName>
</protein>
<accession>A0A2H1K515</accession>
<keyword evidence="1" id="KW-0472">Membrane</keyword>
<reference evidence="3" key="2">
    <citation type="submission" date="2017-03" db="EMBL/GenBank/DDBJ databases">
        <authorList>
            <person name="Afonso C.L."/>
            <person name="Miller P.J."/>
            <person name="Scott M.A."/>
            <person name="Spackman E."/>
            <person name="Goraichik I."/>
            <person name="Dimitrov K.M."/>
            <person name="Suarez D.L."/>
            <person name="Swayne D.E."/>
        </authorList>
    </citation>
    <scope>NUCLEOTIDE SEQUENCE [LARGE SCALE GENOMIC DNA]</scope>
    <source>
        <strain evidence="3">CNRZ 920</strain>
    </source>
</reference>
<evidence type="ECO:0008006" key="6">
    <source>
        <dbReference type="Google" id="ProtNLM"/>
    </source>
</evidence>
<dbReference type="Proteomes" id="UP000234289">
    <property type="component" value="Unassembled WGS sequence"/>
</dbReference>
<accession>A0A2A3YNY0</accession>
<evidence type="ECO:0000313" key="5">
    <source>
        <dbReference type="Proteomes" id="UP000234289"/>
    </source>
</evidence>
<evidence type="ECO:0000313" key="4">
    <source>
        <dbReference type="Proteomes" id="UP000218620"/>
    </source>
</evidence>
<name>A0A2A3YNY0_BREAU</name>
<reference evidence="2 4" key="1">
    <citation type="journal article" date="2017" name="Elife">
        <title>Extensive horizontal gene transfer in cheese-associated bacteria.</title>
        <authorList>
            <person name="Bonham K.S."/>
            <person name="Wolfe B.E."/>
            <person name="Dutton R.J."/>
        </authorList>
    </citation>
    <scope>NUCLEOTIDE SEQUENCE [LARGE SCALE GENOMIC DNA]</scope>
    <source>
        <strain evidence="2 4">962_8</strain>
    </source>
</reference>
<evidence type="ECO:0000313" key="3">
    <source>
        <dbReference type="EMBL" id="SMX94895.1"/>
    </source>
</evidence>
<keyword evidence="1" id="KW-1133">Transmembrane helix</keyword>
<organism evidence="2 4">
    <name type="scientific">Brevibacterium aurantiacum</name>
    <dbReference type="NCBI Taxonomy" id="273384"/>
    <lineage>
        <taxon>Bacteria</taxon>
        <taxon>Bacillati</taxon>
        <taxon>Actinomycetota</taxon>
        <taxon>Actinomycetes</taxon>
        <taxon>Micrococcales</taxon>
        <taxon>Brevibacteriaceae</taxon>
        <taxon>Brevibacterium</taxon>
    </lineage>
</organism>
<evidence type="ECO:0000313" key="2">
    <source>
        <dbReference type="EMBL" id="PCC41472.1"/>
    </source>
</evidence>
<dbReference type="Proteomes" id="UP000218620">
    <property type="component" value="Unassembled WGS sequence"/>
</dbReference>
<dbReference type="AlphaFoldDB" id="A0A2A3YNY0"/>
<evidence type="ECO:0000256" key="1">
    <source>
        <dbReference type="SAM" id="Phobius"/>
    </source>
</evidence>
<feature type="transmembrane region" description="Helical" evidence="1">
    <location>
        <begin position="21"/>
        <end position="42"/>
    </location>
</feature>
<dbReference type="EMBL" id="NRGQ01000031">
    <property type="protein sequence ID" value="PCC41472.1"/>
    <property type="molecule type" value="Genomic_DNA"/>
</dbReference>
<proteinExistence type="predicted"/>
<dbReference type="RefSeq" id="WP_096179028.1">
    <property type="nucleotide sequence ID" value="NZ_FXZG01000018.1"/>
</dbReference>
<keyword evidence="1" id="KW-0812">Transmembrane</keyword>
<dbReference type="EMBL" id="FXZG01000018">
    <property type="protein sequence ID" value="SMX94895.1"/>
    <property type="molecule type" value="Genomic_DNA"/>
</dbReference>
<reference evidence="5" key="3">
    <citation type="submission" date="2017-03" db="EMBL/GenBank/DDBJ databases">
        <authorList>
            <person name="Monnet C."/>
        </authorList>
    </citation>
    <scope>NUCLEOTIDE SEQUENCE [LARGE SCALE GENOMIC DNA]</scope>
    <source>
        <strain evidence="5">CNRZ 920</strain>
    </source>
</reference>
<gene>
    <name evidence="3" type="ORF">BAUR920_02819</name>
    <name evidence="2" type="ORF">CIK65_17415</name>
</gene>
<sequence>MSGNELPMSGEPAKHWMFRNFVSIVQLVIVILLVGLAVWWALSDGNGERVWESFYHFSQGIVRWSHDHLRYPWE</sequence>